<dbReference type="PROSITE" id="PS50011">
    <property type="entry name" value="PROTEIN_KINASE_DOM"/>
    <property type="match status" value="1"/>
</dbReference>
<evidence type="ECO:0000313" key="9">
    <source>
        <dbReference type="Proteomes" id="UP000315226"/>
    </source>
</evidence>
<dbReference type="PROSITE" id="PS00107">
    <property type="entry name" value="PROTEIN_KINASE_ATP"/>
    <property type="match status" value="1"/>
</dbReference>
<feature type="compositionally biased region" description="Basic and acidic residues" evidence="6">
    <location>
        <begin position="435"/>
        <end position="445"/>
    </location>
</feature>
<dbReference type="InterPro" id="IPR017441">
    <property type="entry name" value="Protein_kinase_ATP_BS"/>
</dbReference>
<dbReference type="InterPro" id="IPR008271">
    <property type="entry name" value="Ser/Thr_kinase_AS"/>
</dbReference>
<feature type="domain" description="Protein kinase" evidence="7">
    <location>
        <begin position="16"/>
        <end position="285"/>
    </location>
</feature>
<dbReference type="EMBL" id="BJMN01000044">
    <property type="protein sequence ID" value="GEB60516.1"/>
    <property type="molecule type" value="Genomic_DNA"/>
</dbReference>
<evidence type="ECO:0000256" key="3">
    <source>
        <dbReference type="ARBA" id="ARBA00022777"/>
    </source>
</evidence>
<proteinExistence type="predicted"/>
<evidence type="ECO:0000256" key="6">
    <source>
        <dbReference type="SAM" id="MobiDB-lite"/>
    </source>
</evidence>
<keyword evidence="2 5" id="KW-0547">Nucleotide-binding</keyword>
<dbReference type="SUPFAM" id="SSF56112">
    <property type="entry name" value="Protein kinase-like (PK-like)"/>
    <property type="match status" value="1"/>
</dbReference>
<evidence type="ECO:0000313" key="8">
    <source>
        <dbReference type="EMBL" id="GEB60516.1"/>
    </source>
</evidence>
<dbReference type="SMART" id="SM00220">
    <property type="entry name" value="S_TKc"/>
    <property type="match status" value="1"/>
</dbReference>
<feature type="compositionally biased region" description="Acidic residues" evidence="6">
    <location>
        <begin position="446"/>
        <end position="456"/>
    </location>
</feature>
<dbReference type="RefSeq" id="WP_229917621.1">
    <property type="nucleotide sequence ID" value="NZ_BJMN01000044.1"/>
</dbReference>
<dbReference type="PANTHER" id="PTHR43289">
    <property type="entry name" value="MITOGEN-ACTIVATED PROTEIN KINASE KINASE KINASE 20-RELATED"/>
    <property type="match status" value="1"/>
</dbReference>
<keyword evidence="3" id="KW-0418">Kinase</keyword>
<keyword evidence="9" id="KW-1185">Reference proteome</keyword>
<name>A0A4Y3RS25_9ACTN</name>
<evidence type="ECO:0000259" key="7">
    <source>
        <dbReference type="PROSITE" id="PS50011"/>
    </source>
</evidence>
<dbReference type="AlphaFoldDB" id="A0A4Y3RS25"/>
<organism evidence="8 9">
    <name type="scientific">Streptomyces gardneri</name>
    <dbReference type="NCBI Taxonomy" id="66892"/>
    <lineage>
        <taxon>Bacteria</taxon>
        <taxon>Bacillati</taxon>
        <taxon>Actinomycetota</taxon>
        <taxon>Actinomycetes</taxon>
        <taxon>Kitasatosporales</taxon>
        <taxon>Streptomycetaceae</taxon>
        <taxon>Streptomyces</taxon>
    </lineage>
</organism>
<gene>
    <name evidence="8" type="ORF">SGA01_61210</name>
</gene>
<sequence length="523" mass="55502">MTRPLGPTDPREAGPYRLLAELGRGGMGRVYLGASPDGRLAAVKQVHARFAHDEDFRARFHREVDTSRKVSGACTAAVMAADADAPVPWLASVFVTGPSLGAAVERTGTLPVETVRRLAVQLATALDEIHRAGIVHRDLKPENVLLSGDGARVIDFGIARIAEAGNVTELTGTGLVVGSPAFMSPEQAEGKELTPASDVFSLGSVLALAATGTSPFAGPSTLQSLYNVVHTEPDLAAVPPELAGLLASCLAKDPTARPTPTQLLAALGPAAPTTRPWPPAVHAMIDDQQRSVDHLLTRHDDDPERTVVVPPGRGRAATPTAVVTRVTPTSPGRRRRGPVAVAAVVALCVLGAGAWWSLKDSELLAGPPDAYLAMPVCAEVAPKLPLTGRNPTRDTYTEYSDSATTSCSWNDKDETQKDGWSFYSHAMVRWELRRSAGTDENATERQEDEFADDAEGERETSLPFADEAFWSAPSDGQTTCTLYARKGNLIVDVSLGGERHPAETCEQEARTISQAAFAAMPST</sequence>
<feature type="region of interest" description="Disordered" evidence="6">
    <location>
        <begin position="435"/>
        <end position="458"/>
    </location>
</feature>
<evidence type="ECO:0000256" key="5">
    <source>
        <dbReference type="PROSITE-ProRule" id="PRU10141"/>
    </source>
</evidence>
<evidence type="ECO:0000256" key="4">
    <source>
        <dbReference type="ARBA" id="ARBA00022840"/>
    </source>
</evidence>
<dbReference type="PROSITE" id="PS00108">
    <property type="entry name" value="PROTEIN_KINASE_ST"/>
    <property type="match status" value="1"/>
</dbReference>
<keyword evidence="1" id="KW-0808">Transferase</keyword>
<reference evidence="8 9" key="1">
    <citation type="submission" date="2019-06" db="EMBL/GenBank/DDBJ databases">
        <title>Whole genome shotgun sequence of Streptomyces gardneri NBRC 12865.</title>
        <authorList>
            <person name="Hosoyama A."/>
            <person name="Uohara A."/>
            <person name="Ohji S."/>
            <person name="Ichikawa N."/>
        </authorList>
    </citation>
    <scope>NUCLEOTIDE SEQUENCE [LARGE SCALE GENOMIC DNA]</scope>
    <source>
        <strain evidence="8 9">NBRC 12865</strain>
    </source>
</reference>
<dbReference type="InterPro" id="IPR000719">
    <property type="entry name" value="Prot_kinase_dom"/>
</dbReference>
<dbReference type="Gene3D" id="3.30.200.20">
    <property type="entry name" value="Phosphorylase Kinase, domain 1"/>
    <property type="match status" value="1"/>
</dbReference>
<keyword evidence="4 5" id="KW-0067">ATP-binding</keyword>
<dbReference type="InterPro" id="IPR011009">
    <property type="entry name" value="Kinase-like_dom_sf"/>
</dbReference>
<dbReference type="GO" id="GO:0004674">
    <property type="term" value="F:protein serine/threonine kinase activity"/>
    <property type="evidence" value="ECO:0007669"/>
    <property type="project" value="TreeGrafter"/>
</dbReference>
<dbReference type="CDD" id="cd14014">
    <property type="entry name" value="STKc_PknB_like"/>
    <property type="match status" value="1"/>
</dbReference>
<feature type="binding site" evidence="5">
    <location>
        <position position="44"/>
    </location>
    <ligand>
        <name>ATP</name>
        <dbReference type="ChEBI" id="CHEBI:30616"/>
    </ligand>
</feature>
<accession>A0A4Y3RS25</accession>
<comment type="caution">
    <text evidence="8">The sequence shown here is derived from an EMBL/GenBank/DDBJ whole genome shotgun (WGS) entry which is preliminary data.</text>
</comment>
<protein>
    <recommendedName>
        <fullName evidence="7">Protein kinase domain-containing protein</fullName>
    </recommendedName>
</protein>
<dbReference type="Gene3D" id="1.10.510.10">
    <property type="entry name" value="Transferase(Phosphotransferase) domain 1"/>
    <property type="match status" value="1"/>
</dbReference>
<dbReference type="GO" id="GO:0005524">
    <property type="term" value="F:ATP binding"/>
    <property type="evidence" value="ECO:0007669"/>
    <property type="project" value="UniProtKB-UniRule"/>
</dbReference>
<evidence type="ECO:0000256" key="1">
    <source>
        <dbReference type="ARBA" id="ARBA00022679"/>
    </source>
</evidence>
<dbReference type="PANTHER" id="PTHR43289:SF34">
    <property type="entry name" value="SERINE_THREONINE-PROTEIN KINASE YBDM-RELATED"/>
    <property type="match status" value="1"/>
</dbReference>
<evidence type="ECO:0000256" key="2">
    <source>
        <dbReference type="ARBA" id="ARBA00022741"/>
    </source>
</evidence>
<dbReference type="Pfam" id="PF00069">
    <property type="entry name" value="Pkinase"/>
    <property type="match status" value="1"/>
</dbReference>
<dbReference type="Proteomes" id="UP000315226">
    <property type="component" value="Unassembled WGS sequence"/>
</dbReference>